<dbReference type="InterPro" id="IPR003788">
    <property type="entry name" value="NDUFAF7"/>
</dbReference>
<keyword evidence="2" id="KW-0808">Transferase</keyword>
<comment type="caution">
    <text evidence="3">The sequence shown here is derived from an EMBL/GenBank/DDBJ whole genome shotgun (WGS) entry which is preliminary data.</text>
</comment>
<protein>
    <recommendedName>
        <fullName evidence="5">SAM-dependent methyltransferase</fullName>
    </recommendedName>
</protein>
<dbReference type="InterPro" id="IPR038375">
    <property type="entry name" value="NDUFAF7_sf"/>
</dbReference>
<dbReference type="Gene3D" id="3.40.50.12710">
    <property type="match status" value="1"/>
</dbReference>
<reference evidence="3" key="1">
    <citation type="submission" date="2013-01" db="EMBL/GenBank/DDBJ databases">
        <title>Genome draft of Hydrogenophaga taeniospiralis 2K1.</title>
        <authorList>
            <person name="Gomila M."/>
            <person name="Lalucat J."/>
        </authorList>
    </citation>
    <scope>NUCLEOTIDE SEQUENCE</scope>
    <source>
        <strain evidence="3">CCUG 15921</strain>
    </source>
</reference>
<evidence type="ECO:0008006" key="5">
    <source>
        <dbReference type="Google" id="ProtNLM"/>
    </source>
</evidence>
<dbReference type="OrthoDB" id="9794208at2"/>
<dbReference type="AlphaFoldDB" id="A0A9X4NQN6"/>
<accession>A0A9X4NQN6</accession>
<dbReference type="Proteomes" id="UP001152876">
    <property type="component" value="Unassembled WGS sequence"/>
</dbReference>
<dbReference type="EMBL" id="AOGK01000007">
    <property type="protein sequence ID" value="MDG5975577.1"/>
    <property type="molecule type" value="Genomic_DNA"/>
</dbReference>
<evidence type="ECO:0000256" key="1">
    <source>
        <dbReference type="ARBA" id="ARBA00022603"/>
    </source>
</evidence>
<organism evidence="3 4">
    <name type="scientific">Hydrogenophaga taeniospiralis CCUG 15921</name>
    <dbReference type="NCBI Taxonomy" id="1281780"/>
    <lineage>
        <taxon>Bacteria</taxon>
        <taxon>Pseudomonadati</taxon>
        <taxon>Pseudomonadota</taxon>
        <taxon>Betaproteobacteria</taxon>
        <taxon>Burkholderiales</taxon>
        <taxon>Comamonadaceae</taxon>
        <taxon>Hydrogenophaga</taxon>
    </lineage>
</organism>
<dbReference type="RefSeq" id="WP_068171261.1">
    <property type="nucleotide sequence ID" value="NZ_AOGK01000007.1"/>
</dbReference>
<name>A0A9X4NQN6_9BURK</name>
<evidence type="ECO:0000313" key="3">
    <source>
        <dbReference type="EMBL" id="MDG5975577.1"/>
    </source>
</evidence>
<dbReference type="PANTHER" id="PTHR12049">
    <property type="entry name" value="PROTEIN ARGININE METHYLTRANSFERASE NDUFAF7, MITOCHONDRIAL"/>
    <property type="match status" value="1"/>
</dbReference>
<evidence type="ECO:0000256" key="2">
    <source>
        <dbReference type="ARBA" id="ARBA00022679"/>
    </source>
</evidence>
<dbReference type="Pfam" id="PF02636">
    <property type="entry name" value="Methyltransf_28"/>
    <property type="match status" value="1"/>
</dbReference>
<sequence length="383" mass="41578">MNTESVSEPTSLTSALRERLREAIRASGGWLPFDRFMAMALYEPGLGYYANQNPKFGQMPAGVAGQGSDFVTAPELTPLFGHTLARQVAQALTATGTDELWEFGAGTGALALQVLDALAAMGRPPRRYTIVDLSGSLRERQRQTLARHADRVHWADQLPEAFEGVVLGNEVLDAMPVQLLHRVGGQTGGVWHERGVAQGEGGALVWAERPTDLRPPLDIEGPHDYLTEIHPQAEAFIRTLADRLQRGAAFFIDYGFPEAEYYHPQRHMGTLICHRAHQSDDDPLADVGDKDITAHVNFTGIALAAQDAGMSVLGYTSQGRFLINAGLLEVAKDAGARENAMLGKLVNEHEMGELFKVIALAPAASAQGWQPLGFSAGDRTHRL</sequence>
<dbReference type="SUPFAM" id="SSF53335">
    <property type="entry name" value="S-adenosyl-L-methionine-dependent methyltransferases"/>
    <property type="match status" value="1"/>
</dbReference>
<keyword evidence="4" id="KW-1185">Reference proteome</keyword>
<dbReference type="PANTHER" id="PTHR12049:SF7">
    <property type="entry name" value="PROTEIN ARGININE METHYLTRANSFERASE NDUFAF7, MITOCHONDRIAL"/>
    <property type="match status" value="1"/>
</dbReference>
<keyword evidence="1" id="KW-0489">Methyltransferase</keyword>
<proteinExistence type="predicted"/>
<gene>
    <name evidence="3" type="ORF">H010_09966</name>
</gene>
<dbReference type="GO" id="GO:0032259">
    <property type="term" value="P:methylation"/>
    <property type="evidence" value="ECO:0007669"/>
    <property type="project" value="UniProtKB-KW"/>
</dbReference>
<dbReference type="GO" id="GO:0035243">
    <property type="term" value="F:protein-arginine omega-N symmetric methyltransferase activity"/>
    <property type="evidence" value="ECO:0007669"/>
    <property type="project" value="TreeGrafter"/>
</dbReference>
<evidence type="ECO:0000313" key="4">
    <source>
        <dbReference type="Proteomes" id="UP001152876"/>
    </source>
</evidence>
<dbReference type="InterPro" id="IPR029063">
    <property type="entry name" value="SAM-dependent_MTases_sf"/>
</dbReference>